<dbReference type="Pfam" id="PF03309">
    <property type="entry name" value="Pan_kinase"/>
    <property type="match status" value="1"/>
</dbReference>
<dbReference type="GO" id="GO:0015937">
    <property type="term" value="P:coenzyme A biosynthetic process"/>
    <property type="evidence" value="ECO:0007669"/>
    <property type="project" value="UniProtKB-UniRule"/>
</dbReference>
<keyword evidence="7 16" id="KW-0963">Cytoplasm</keyword>
<keyword evidence="9 16" id="KW-0547">Nucleotide-binding</keyword>
<dbReference type="GO" id="GO:0005737">
    <property type="term" value="C:cytoplasm"/>
    <property type="evidence" value="ECO:0007669"/>
    <property type="project" value="UniProtKB-SubCell"/>
</dbReference>
<evidence type="ECO:0000256" key="4">
    <source>
        <dbReference type="ARBA" id="ARBA00005225"/>
    </source>
</evidence>
<comment type="similarity">
    <text evidence="14 16">Belongs to the type III pantothenate kinase family.</text>
</comment>
<dbReference type="PANTHER" id="PTHR34265">
    <property type="entry name" value="TYPE III PANTOTHENATE KINASE"/>
    <property type="match status" value="1"/>
</dbReference>
<keyword evidence="16" id="KW-0479">Metal-binding</keyword>
<dbReference type="UniPathway" id="UPA00241">
    <property type="reaction ID" value="UER00352"/>
</dbReference>
<evidence type="ECO:0000256" key="12">
    <source>
        <dbReference type="ARBA" id="ARBA00022958"/>
    </source>
</evidence>
<comment type="cofactor">
    <cofactor evidence="16">
        <name>NH4(+)</name>
        <dbReference type="ChEBI" id="CHEBI:28938"/>
    </cofactor>
    <cofactor evidence="16">
        <name>K(+)</name>
        <dbReference type="ChEBI" id="CHEBI:29103"/>
    </cofactor>
    <text evidence="16">A monovalent cation. Ammonium or potassium.</text>
</comment>
<comment type="caution">
    <text evidence="17">The sequence shown here is derived from an EMBL/GenBank/DDBJ whole genome shotgun (WGS) entry which is preliminary data.</text>
</comment>
<comment type="cofactor">
    <cofactor evidence="2">
        <name>K(+)</name>
        <dbReference type="ChEBI" id="CHEBI:29103"/>
    </cofactor>
</comment>
<evidence type="ECO:0000256" key="2">
    <source>
        <dbReference type="ARBA" id="ARBA00001958"/>
    </source>
</evidence>
<dbReference type="PANTHER" id="PTHR34265:SF1">
    <property type="entry name" value="TYPE III PANTOTHENATE KINASE"/>
    <property type="match status" value="1"/>
</dbReference>
<dbReference type="AlphaFoldDB" id="A0A7C4EUX8"/>
<dbReference type="NCBIfam" id="TIGR00671">
    <property type="entry name" value="baf"/>
    <property type="match status" value="1"/>
</dbReference>
<name>A0A7C4EUX8_9BACT</name>
<feature type="binding site" evidence="16">
    <location>
        <position position="132"/>
    </location>
    <ligand>
        <name>ATP</name>
        <dbReference type="ChEBI" id="CHEBI:30616"/>
    </ligand>
</feature>
<dbReference type="EC" id="2.7.1.33" evidence="6 16"/>
<dbReference type="CDD" id="cd24015">
    <property type="entry name" value="ASKHA_NBD_PanK-III"/>
    <property type="match status" value="1"/>
</dbReference>
<proteinExistence type="inferred from homology"/>
<dbReference type="GO" id="GO:0005524">
    <property type="term" value="F:ATP binding"/>
    <property type="evidence" value="ECO:0007669"/>
    <property type="project" value="UniProtKB-UniRule"/>
</dbReference>
<dbReference type="NCBIfam" id="NF009855">
    <property type="entry name" value="PRK13321.1"/>
    <property type="match status" value="1"/>
</dbReference>
<evidence type="ECO:0000256" key="5">
    <source>
        <dbReference type="ARBA" id="ARBA00011738"/>
    </source>
</evidence>
<evidence type="ECO:0000256" key="16">
    <source>
        <dbReference type="HAMAP-Rule" id="MF_01274"/>
    </source>
</evidence>
<feature type="binding site" evidence="16">
    <location>
        <position position="100"/>
    </location>
    <ligand>
        <name>substrate</name>
    </ligand>
</feature>
<evidence type="ECO:0000256" key="7">
    <source>
        <dbReference type="ARBA" id="ARBA00022490"/>
    </source>
</evidence>
<evidence type="ECO:0000256" key="6">
    <source>
        <dbReference type="ARBA" id="ARBA00012102"/>
    </source>
</evidence>
<feature type="binding site" evidence="16">
    <location>
        <position position="184"/>
    </location>
    <ligand>
        <name>substrate</name>
    </ligand>
</feature>
<reference evidence="17" key="1">
    <citation type="journal article" date="2020" name="mSystems">
        <title>Genome- and Community-Level Interaction Insights into Carbon Utilization and Element Cycling Functions of Hydrothermarchaeota in Hydrothermal Sediment.</title>
        <authorList>
            <person name="Zhou Z."/>
            <person name="Liu Y."/>
            <person name="Xu W."/>
            <person name="Pan J."/>
            <person name="Luo Z.H."/>
            <person name="Li M."/>
        </authorList>
    </citation>
    <scope>NUCLEOTIDE SEQUENCE [LARGE SCALE GENOMIC DNA]</scope>
    <source>
        <strain evidence="17">SpSt-769</strain>
    </source>
</reference>
<protein>
    <recommendedName>
        <fullName evidence="15 16">Type III pantothenate kinase</fullName>
        <ecNumber evidence="6 16">2.7.1.33</ecNumber>
    </recommendedName>
    <alternativeName>
        <fullName evidence="16">PanK-III</fullName>
    </alternativeName>
    <alternativeName>
        <fullName evidence="16">Pantothenic acid kinase</fullName>
    </alternativeName>
</protein>
<keyword evidence="13 16" id="KW-0173">Coenzyme A biosynthesis</keyword>
<feature type="binding site" evidence="16">
    <location>
        <position position="129"/>
    </location>
    <ligand>
        <name>K(+)</name>
        <dbReference type="ChEBI" id="CHEBI:29103"/>
    </ligand>
</feature>
<keyword evidence="10 16" id="KW-0418">Kinase</keyword>
<comment type="function">
    <text evidence="16">Catalyzes the phosphorylation of pantothenate (Pan), the first step in CoA biosynthesis.</text>
</comment>
<organism evidence="17">
    <name type="scientific">Desulfomonile tiedjei</name>
    <dbReference type="NCBI Taxonomy" id="2358"/>
    <lineage>
        <taxon>Bacteria</taxon>
        <taxon>Pseudomonadati</taxon>
        <taxon>Thermodesulfobacteriota</taxon>
        <taxon>Desulfomonilia</taxon>
        <taxon>Desulfomonilales</taxon>
        <taxon>Desulfomonilaceae</taxon>
        <taxon>Desulfomonile</taxon>
    </lineage>
</organism>
<dbReference type="NCBIfam" id="NF009848">
    <property type="entry name" value="PRK13318.1-6"/>
    <property type="match status" value="1"/>
</dbReference>
<evidence type="ECO:0000313" key="17">
    <source>
        <dbReference type="EMBL" id="HGH61790.1"/>
    </source>
</evidence>
<evidence type="ECO:0000256" key="8">
    <source>
        <dbReference type="ARBA" id="ARBA00022679"/>
    </source>
</evidence>
<dbReference type="InterPro" id="IPR043129">
    <property type="entry name" value="ATPase_NBD"/>
</dbReference>
<accession>A0A7C4EUX8</accession>
<evidence type="ECO:0000256" key="14">
    <source>
        <dbReference type="ARBA" id="ARBA00038036"/>
    </source>
</evidence>
<dbReference type="Gene3D" id="3.30.420.40">
    <property type="match status" value="2"/>
</dbReference>
<gene>
    <name evidence="16" type="primary">coaX</name>
    <name evidence="17" type="ORF">ENV54_10880</name>
</gene>
<keyword evidence="11 16" id="KW-0067">ATP-binding</keyword>
<evidence type="ECO:0000256" key="11">
    <source>
        <dbReference type="ARBA" id="ARBA00022840"/>
    </source>
</evidence>
<evidence type="ECO:0000256" key="9">
    <source>
        <dbReference type="ARBA" id="ARBA00022741"/>
    </source>
</evidence>
<dbReference type="GO" id="GO:0046872">
    <property type="term" value="F:metal ion binding"/>
    <property type="evidence" value="ECO:0007669"/>
    <property type="project" value="UniProtKB-KW"/>
</dbReference>
<evidence type="ECO:0000256" key="1">
    <source>
        <dbReference type="ARBA" id="ARBA00001206"/>
    </source>
</evidence>
<comment type="subcellular location">
    <subcellularLocation>
        <location evidence="3 16">Cytoplasm</location>
    </subcellularLocation>
</comment>
<feature type="active site" description="Proton acceptor" evidence="16">
    <location>
        <position position="109"/>
    </location>
</feature>
<comment type="subunit">
    <text evidence="5 16">Homodimer.</text>
</comment>
<comment type="catalytic activity">
    <reaction evidence="1 16">
        <text>(R)-pantothenate + ATP = (R)-4'-phosphopantothenate + ADP + H(+)</text>
        <dbReference type="Rhea" id="RHEA:16373"/>
        <dbReference type="ChEBI" id="CHEBI:10986"/>
        <dbReference type="ChEBI" id="CHEBI:15378"/>
        <dbReference type="ChEBI" id="CHEBI:29032"/>
        <dbReference type="ChEBI" id="CHEBI:30616"/>
        <dbReference type="ChEBI" id="CHEBI:456216"/>
        <dbReference type="EC" id="2.7.1.33"/>
    </reaction>
</comment>
<dbReference type="EMBL" id="DTGT01000352">
    <property type="protein sequence ID" value="HGH61790.1"/>
    <property type="molecule type" value="Genomic_DNA"/>
</dbReference>
<feature type="binding site" evidence="16">
    <location>
        <begin position="107"/>
        <end position="110"/>
    </location>
    <ligand>
        <name>substrate</name>
    </ligand>
</feature>
<feature type="binding site" evidence="16">
    <location>
        <begin position="6"/>
        <end position="13"/>
    </location>
    <ligand>
        <name>ATP</name>
        <dbReference type="ChEBI" id="CHEBI:30616"/>
    </ligand>
</feature>
<dbReference type="SUPFAM" id="SSF53067">
    <property type="entry name" value="Actin-like ATPase domain"/>
    <property type="match status" value="2"/>
</dbReference>
<dbReference type="GO" id="GO:0004594">
    <property type="term" value="F:pantothenate kinase activity"/>
    <property type="evidence" value="ECO:0007669"/>
    <property type="project" value="UniProtKB-UniRule"/>
</dbReference>
<keyword evidence="12 16" id="KW-0630">Potassium</keyword>
<evidence type="ECO:0000256" key="3">
    <source>
        <dbReference type="ARBA" id="ARBA00004496"/>
    </source>
</evidence>
<evidence type="ECO:0000256" key="13">
    <source>
        <dbReference type="ARBA" id="ARBA00022993"/>
    </source>
</evidence>
<evidence type="ECO:0000256" key="15">
    <source>
        <dbReference type="ARBA" id="ARBA00040883"/>
    </source>
</evidence>
<dbReference type="InterPro" id="IPR004619">
    <property type="entry name" value="Type_III_PanK"/>
</dbReference>
<evidence type="ECO:0000256" key="10">
    <source>
        <dbReference type="ARBA" id="ARBA00022777"/>
    </source>
</evidence>
<sequence>MLLAIDVGNTNTVIGLFDGDKGKAYWRIRTLEDATADEYWLMLHNMATLDGLHPRDIDGVIISCVVPTITGALEDLCRRFLRVRPLFVGPGIKTGMPIRYDNPREVGADRIVNAVAAYEKYRCSLIAVDFGTATTFDYINEAGEYEGGAIAPGVKIAAEALFIQASKLFRVELTAPAKVIAKDTASAIQSGVMYGYASLVDGVLNKMFDELGFRPKVVATGGLAKVITSQTKFVDEVDENLTMDGLRILYQRNLPSRK</sequence>
<dbReference type="HAMAP" id="MF_01274">
    <property type="entry name" value="Pantothen_kinase_3"/>
    <property type="match status" value="1"/>
</dbReference>
<comment type="pathway">
    <text evidence="4 16">Cofactor biosynthesis; coenzyme A biosynthesis; CoA from (R)-pantothenate: step 1/5.</text>
</comment>
<keyword evidence="8 16" id="KW-0808">Transferase</keyword>